<evidence type="ECO:0000313" key="2">
    <source>
        <dbReference type="Proteomes" id="UP000322822"/>
    </source>
</evidence>
<gene>
    <name evidence="1" type="ORF">FOB72_28190</name>
</gene>
<dbReference type="AlphaFoldDB" id="A0A5P2HFB2"/>
<dbReference type="RefSeq" id="WP_150376390.1">
    <property type="nucleotide sequence ID" value="NZ_CP044067.1"/>
</dbReference>
<accession>A0A5P2HFB2</accession>
<dbReference type="Proteomes" id="UP000322822">
    <property type="component" value="Chromosome 2"/>
</dbReference>
<name>A0A5P2HFB2_9BURK</name>
<dbReference type="EMBL" id="CP044067">
    <property type="protein sequence ID" value="QET05839.1"/>
    <property type="molecule type" value="Genomic_DNA"/>
</dbReference>
<organism evidence="1 2">
    <name type="scientific">Cupriavidus pauculus</name>
    <dbReference type="NCBI Taxonomy" id="82633"/>
    <lineage>
        <taxon>Bacteria</taxon>
        <taxon>Pseudomonadati</taxon>
        <taxon>Pseudomonadota</taxon>
        <taxon>Betaproteobacteria</taxon>
        <taxon>Burkholderiales</taxon>
        <taxon>Burkholderiaceae</taxon>
        <taxon>Cupriavidus</taxon>
    </lineage>
</organism>
<dbReference type="OrthoDB" id="8617687at2"/>
<protein>
    <submittedName>
        <fullName evidence="1">Uncharacterized protein</fullName>
    </submittedName>
</protein>
<evidence type="ECO:0000313" key="1">
    <source>
        <dbReference type="EMBL" id="QET05839.1"/>
    </source>
</evidence>
<sequence length="141" mass="15492">MQVTIDKPFQLELDVIATDEHVPSMKMDVVVRVQQFRHSLEYRGSMWFEYSCWETFVSSLNDGEARTATLTDMDACLVLALDTSGGAPEICGDFKSVALDGSIAKAACRFPADLEVVINNGTRATGTNPREISRGVKSKVN</sequence>
<proteinExistence type="predicted"/>
<reference evidence="1 2" key="1">
    <citation type="submission" date="2019-09" db="EMBL/GenBank/DDBJ databases">
        <title>FDA dAtabase for Regulatory Grade micrObial Sequences (FDA-ARGOS): Supporting development and validation of Infectious Disease Dx tests.</title>
        <authorList>
            <person name="Sciortino C."/>
            <person name="Tallon L."/>
            <person name="Sadzewicz L."/>
            <person name="Vavikolanu K."/>
            <person name="Mehta A."/>
            <person name="Aluvathingal J."/>
            <person name="Nadendla S."/>
            <person name="Nandy P."/>
            <person name="Geyer C."/>
            <person name="Yan Y."/>
            <person name="Sichtig H."/>
        </authorList>
    </citation>
    <scope>NUCLEOTIDE SEQUENCE [LARGE SCALE GENOMIC DNA]</scope>
    <source>
        <strain evidence="1 2">FDAARGOS_664</strain>
    </source>
</reference>